<name>A0A2P4QX06_RHIID</name>
<feature type="transmembrane region" description="Helical" evidence="1">
    <location>
        <begin position="12"/>
        <end position="31"/>
    </location>
</feature>
<dbReference type="Proteomes" id="UP000018888">
    <property type="component" value="Unassembled WGS sequence"/>
</dbReference>
<protein>
    <submittedName>
        <fullName evidence="2">Uncharacterized protein</fullName>
    </submittedName>
</protein>
<keyword evidence="1" id="KW-0472">Membrane</keyword>
<evidence type="ECO:0000256" key="1">
    <source>
        <dbReference type="SAM" id="Phobius"/>
    </source>
</evidence>
<organism evidence="2 3">
    <name type="scientific">Rhizophagus irregularis (strain DAOM 181602 / DAOM 197198 / MUCL 43194)</name>
    <name type="common">Arbuscular mycorrhizal fungus</name>
    <name type="synonym">Glomus intraradices</name>
    <dbReference type="NCBI Taxonomy" id="747089"/>
    <lineage>
        <taxon>Eukaryota</taxon>
        <taxon>Fungi</taxon>
        <taxon>Fungi incertae sedis</taxon>
        <taxon>Mucoromycota</taxon>
        <taxon>Glomeromycotina</taxon>
        <taxon>Glomeromycetes</taxon>
        <taxon>Glomerales</taxon>
        <taxon>Glomeraceae</taxon>
        <taxon>Rhizophagus</taxon>
    </lineage>
</organism>
<dbReference type="AlphaFoldDB" id="A0A2P4QX06"/>
<keyword evidence="1" id="KW-0812">Transmembrane</keyword>
<evidence type="ECO:0000313" key="3">
    <source>
        <dbReference type="Proteomes" id="UP000018888"/>
    </source>
</evidence>
<feature type="transmembrane region" description="Helical" evidence="1">
    <location>
        <begin position="93"/>
        <end position="113"/>
    </location>
</feature>
<reference evidence="2 3" key="2">
    <citation type="journal article" date="2018" name="New Phytol.">
        <title>High intraspecific genome diversity in the model arbuscular mycorrhizal symbiont Rhizophagus irregularis.</title>
        <authorList>
            <person name="Chen E.C.H."/>
            <person name="Morin E."/>
            <person name="Beaudet D."/>
            <person name="Noel J."/>
            <person name="Yildirir G."/>
            <person name="Ndikumana S."/>
            <person name="Charron P."/>
            <person name="St-Onge C."/>
            <person name="Giorgi J."/>
            <person name="Kruger M."/>
            <person name="Marton T."/>
            <person name="Ropars J."/>
            <person name="Grigoriev I.V."/>
            <person name="Hainaut M."/>
            <person name="Henrissat B."/>
            <person name="Roux C."/>
            <person name="Martin F."/>
            <person name="Corradi N."/>
        </authorList>
    </citation>
    <scope>NUCLEOTIDE SEQUENCE [LARGE SCALE GENOMIC DNA]</scope>
    <source>
        <strain evidence="2 3">DAOM 197198</strain>
    </source>
</reference>
<accession>A0A2P4QX06</accession>
<proteinExistence type="predicted"/>
<dbReference type="EMBL" id="AUPC02000006">
    <property type="protein sequence ID" value="POG82142.1"/>
    <property type="molecule type" value="Genomic_DNA"/>
</dbReference>
<comment type="caution">
    <text evidence="2">The sequence shown here is derived from an EMBL/GenBank/DDBJ whole genome shotgun (WGS) entry which is preliminary data.</text>
</comment>
<evidence type="ECO:0000313" key="2">
    <source>
        <dbReference type="EMBL" id="POG82142.1"/>
    </source>
</evidence>
<reference evidence="2 3" key="1">
    <citation type="journal article" date="2013" name="Proc. Natl. Acad. Sci. U.S.A.">
        <title>Genome of an arbuscular mycorrhizal fungus provides insight into the oldest plant symbiosis.</title>
        <authorList>
            <person name="Tisserant E."/>
            <person name="Malbreil M."/>
            <person name="Kuo A."/>
            <person name="Kohler A."/>
            <person name="Symeonidi A."/>
            <person name="Balestrini R."/>
            <person name="Charron P."/>
            <person name="Duensing N."/>
            <person name="Frei Dit Frey N."/>
            <person name="Gianinazzi-Pearson V."/>
            <person name="Gilbert L.B."/>
            <person name="Handa Y."/>
            <person name="Herr J.R."/>
            <person name="Hijri M."/>
            <person name="Koul R."/>
            <person name="Kawaguchi M."/>
            <person name="Krajinski F."/>
            <person name="Lammers P.J."/>
            <person name="Masclaux F.G."/>
            <person name="Murat C."/>
            <person name="Morin E."/>
            <person name="Ndikumana S."/>
            <person name="Pagni M."/>
            <person name="Petitpierre D."/>
            <person name="Requena N."/>
            <person name="Rosikiewicz P."/>
            <person name="Riley R."/>
            <person name="Saito K."/>
            <person name="San Clemente H."/>
            <person name="Shapiro H."/>
            <person name="van Tuinen D."/>
            <person name="Becard G."/>
            <person name="Bonfante P."/>
            <person name="Paszkowski U."/>
            <person name="Shachar-Hill Y.Y."/>
            <person name="Tuskan G.A."/>
            <person name="Young P.W."/>
            <person name="Sanders I.R."/>
            <person name="Henrissat B."/>
            <person name="Rensing S.A."/>
            <person name="Grigoriev I.V."/>
            <person name="Corradi N."/>
            <person name="Roux C."/>
            <person name="Martin F."/>
        </authorList>
    </citation>
    <scope>NUCLEOTIDE SEQUENCE [LARGE SCALE GENOMIC DNA]</scope>
    <source>
        <strain evidence="2 3">DAOM 197198</strain>
    </source>
</reference>
<sequence length="158" mass="18517">MKLVNQEYLHSIGLLFSLGLLFIRSSLRFPFLRYVGWERGLCMGWWVYVCVFPRSSPVLPLFFSLYLSLIHSLFPLPLPLFPRYSLALSTFPFPYSLALSTFPFPYSLAHYTFPFPSFPFSLFPYFFFPFPSHAFLFPSLLPFPFPCSPLFPLSPQRR</sequence>
<keyword evidence="3" id="KW-1185">Reference proteome</keyword>
<keyword evidence="1" id="KW-1133">Transmembrane helix</keyword>
<gene>
    <name evidence="2" type="ORF">GLOIN_2v964111</name>
</gene>